<dbReference type="PRINTS" id="PR00344">
    <property type="entry name" value="BCTRLSENSOR"/>
</dbReference>
<dbReference type="EC" id="2.7.13.3" evidence="3"/>
<gene>
    <name evidence="14" type="primary">mtrB_2</name>
    <name evidence="14" type="ORF">Ssi02_61930</name>
</gene>
<evidence type="ECO:0000256" key="2">
    <source>
        <dbReference type="ARBA" id="ARBA00004236"/>
    </source>
</evidence>
<dbReference type="InterPro" id="IPR003661">
    <property type="entry name" value="HisK_dim/P_dom"/>
</dbReference>
<dbReference type="InterPro" id="IPR005467">
    <property type="entry name" value="His_kinase_dom"/>
</dbReference>
<keyword evidence="6 11" id="KW-0812">Transmembrane</keyword>
<dbReference type="Gene3D" id="1.10.287.130">
    <property type="match status" value="1"/>
</dbReference>
<dbReference type="PANTHER" id="PTHR45436">
    <property type="entry name" value="SENSOR HISTIDINE KINASE YKOH"/>
    <property type="match status" value="1"/>
</dbReference>
<evidence type="ECO:0000256" key="10">
    <source>
        <dbReference type="ARBA" id="ARBA00023136"/>
    </source>
</evidence>
<dbReference type="CDD" id="cd06225">
    <property type="entry name" value="HAMP"/>
    <property type="match status" value="1"/>
</dbReference>
<dbReference type="CDD" id="cd00082">
    <property type="entry name" value="HisKA"/>
    <property type="match status" value="1"/>
</dbReference>
<feature type="domain" description="Histidine kinase" evidence="12">
    <location>
        <begin position="262"/>
        <end position="475"/>
    </location>
</feature>
<evidence type="ECO:0000313" key="15">
    <source>
        <dbReference type="Proteomes" id="UP000606172"/>
    </source>
</evidence>
<proteinExistence type="predicted"/>
<dbReference type="SMART" id="SM00304">
    <property type="entry name" value="HAMP"/>
    <property type="match status" value="1"/>
</dbReference>
<dbReference type="Gene3D" id="6.10.340.10">
    <property type="match status" value="1"/>
</dbReference>
<evidence type="ECO:0000256" key="11">
    <source>
        <dbReference type="SAM" id="Phobius"/>
    </source>
</evidence>
<dbReference type="SUPFAM" id="SSF55874">
    <property type="entry name" value="ATPase domain of HSP90 chaperone/DNA topoisomerase II/histidine kinase"/>
    <property type="match status" value="1"/>
</dbReference>
<dbReference type="Pfam" id="PF00672">
    <property type="entry name" value="HAMP"/>
    <property type="match status" value="1"/>
</dbReference>
<keyword evidence="8 11" id="KW-1133">Transmembrane helix</keyword>
<evidence type="ECO:0000256" key="8">
    <source>
        <dbReference type="ARBA" id="ARBA00022989"/>
    </source>
</evidence>
<evidence type="ECO:0000256" key="7">
    <source>
        <dbReference type="ARBA" id="ARBA00022777"/>
    </source>
</evidence>
<keyword evidence="9" id="KW-0902">Two-component regulatory system</keyword>
<dbReference type="Gene3D" id="3.30.565.10">
    <property type="entry name" value="Histidine kinase-like ATPase, C-terminal domain"/>
    <property type="match status" value="1"/>
</dbReference>
<reference evidence="14" key="1">
    <citation type="submission" date="2021-01" db="EMBL/GenBank/DDBJ databases">
        <title>Whole genome shotgun sequence of Sinosporangium siamense NBRC 109515.</title>
        <authorList>
            <person name="Komaki H."/>
            <person name="Tamura T."/>
        </authorList>
    </citation>
    <scope>NUCLEOTIDE SEQUENCE</scope>
    <source>
        <strain evidence="14">NBRC 109515</strain>
    </source>
</reference>
<feature type="transmembrane region" description="Helical" evidence="11">
    <location>
        <begin position="176"/>
        <end position="194"/>
    </location>
</feature>
<dbReference type="Proteomes" id="UP000606172">
    <property type="component" value="Unassembled WGS sequence"/>
</dbReference>
<dbReference type="AlphaFoldDB" id="A0A919RLF1"/>
<keyword evidence="4" id="KW-0597">Phosphoprotein</keyword>
<dbReference type="SMART" id="SM00387">
    <property type="entry name" value="HATPase_c"/>
    <property type="match status" value="1"/>
</dbReference>
<name>A0A919RLF1_9ACTN</name>
<dbReference type="GO" id="GO:0000155">
    <property type="term" value="F:phosphorelay sensor kinase activity"/>
    <property type="evidence" value="ECO:0007669"/>
    <property type="project" value="InterPro"/>
</dbReference>
<protein>
    <recommendedName>
        <fullName evidence="3">histidine kinase</fullName>
        <ecNumber evidence="3">2.7.13.3</ecNumber>
    </recommendedName>
</protein>
<dbReference type="Pfam" id="PF00512">
    <property type="entry name" value="HisKA"/>
    <property type="match status" value="1"/>
</dbReference>
<dbReference type="InterPro" id="IPR004358">
    <property type="entry name" value="Sig_transdc_His_kin-like_C"/>
</dbReference>
<dbReference type="RefSeq" id="WP_204030996.1">
    <property type="nucleotide sequence ID" value="NZ_BOOW01000041.1"/>
</dbReference>
<dbReference type="SMART" id="SM00388">
    <property type="entry name" value="HisKA"/>
    <property type="match status" value="1"/>
</dbReference>
<comment type="caution">
    <text evidence="14">The sequence shown here is derived from an EMBL/GenBank/DDBJ whole genome shotgun (WGS) entry which is preliminary data.</text>
</comment>
<evidence type="ECO:0000256" key="6">
    <source>
        <dbReference type="ARBA" id="ARBA00022692"/>
    </source>
</evidence>
<accession>A0A919RLF1</accession>
<dbReference type="InterPro" id="IPR036890">
    <property type="entry name" value="HATPase_C_sf"/>
</dbReference>
<evidence type="ECO:0000256" key="4">
    <source>
        <dbReference type="ARBA" id="ARBA00022553"/>
    </source>
</evidence>
<dbReference type="GO" id="GO:0005886">
    <property type="term" value="C:plasma membrane"/>
    <property type="evidence" value="ECO:0007669"/>
    <property type="project" value="UniProtKB-SubCell"/>
</dbReference>
<evidence type="ECO:0000256" key="9">
    <source>
        <dbReference type="ARBA" id="ARBA00023012"/>
    </source>
</evidence>
<evidence type="ECO:0000256" key="5">
    <source>
        <dbReference type="ARBA" id="ARBA00022679"/>
    </source>
</evidence>
<dbReference type="PANTHER" id="PTHR45436:SF5">
    <property type="entry name" value="SENSOR HISTIDINE KINASE TRCS"/>
    <property type="match status" value="1"/>
</dbReference>
<dbReference type="SUPFAM" id="SSF47384">
    <property type="entry name" value="Homodimeric domain of signal transducing histidine kinase"/>
    <property type="match status" value="1"/>
</dbReference>
<sequence length="477" mass="50700">MRGRPLLRGLRPRLILAFGALALITAVGTTAGSYFEARRVILKEVQDSVGIRVRDTLRELAPRLDQPLTDASLGLILGALNTPAGNDEVAVVHRGRVLEDIPGTVARVPAELREEVRRTGNLTFQRFNRDGRPFFAVGTTIAITRPVGDDIPPEVYVVVDMAAQQRNLATVGTTSVLIAAGALLLAVGLAVFFARQVLRPVRDLGTAARRMAEGDLTARLRPVGHDELADLAATFNRTAAALEDTLKELRDRESAARRFAADVSHELRTPVATMMAVADVLDVEAARAGGDLPVAARTVGEEARNLAGLVEELLEISRFDAGVAALTLNTVDLADAVRACLRTRGRKDTVRTDLRDGVVADVDPRRFGVIIGNLVGNAFRHGAPPVEVRLRADGADAVVEVADRGPGLPEGLGDRVFERFVKGDAARTRILGHSAGSGLGLALAWENTRLHGGTLTAGPNPGGGALFVLRLPLGGVR</sequence>
<dbReference type="Pfam" id="PF02518">
    <property type="entry name" value="HATPase_c"/>
    <property type="match status" value="1"/>
</dbReference>
<dbReference type="InterPro" id="IPR003660">
    <property type="entry name" value="HAMP_dom"/>
</dbReference>
<keyword evidence="15" id="KW-1185">Reference proteome</keyword>
<comment type="subcellular location">
    <subcellularLocation>
        <location evidence="2">Cell membrane</location>
    </subcellularLocation>
</comment>
<dbReference type="PROSITE" id="PS50109">
    <property type="entry name" value="HIS_KIN"/>
    <property type="match status" value="1"/>
</dbReference>
<organism evidence="14 15">
    <name type="scientific">Sinosporangium siamense</name>
    <dbReference type="NCBI Taxonomy" id="1367973"/>
    <lineage>
        <taxon>Bacteria</taxon>
        <taxon>Bacillati</taxon>
        <taxon>Actinomycetota</taxon>
        <taxon>Actinomycetes</taxon>
        <taxon>Streptosporangiales</taxon>
        <taxon>Streptosporangiaceae</taxon>
        <taxon>Sinosporangium</taxon>
    </lineage>
</organism>
<evidence type="ECO:0000259" key="12">
    <source>
        <dbReference type="PROSITE" id="PS50109"/>
    </source>
</evidence>
<dbReference type="InterPro" id="IPR050428">
    <property type="entry name" value="TCS_sensor_his_kinase"/>
</dbReference>
<dbReference type="EMBL" id="BOOW01000041">
    <property type="protein sequence ID" value="GII95962.1"/>
    <property type="molecule type" value="Genomic_DNA"/>
</dbReference>
<keyword evidence="10 11" id="KW-0472">Membrane</keyword>
<dbReference type="PROSITE" id="PS50885">
    <property type="entry name" value="HAMP"/>
    <property type="match status" value="1"/>
</dbReference>
<dbReference type="InterPro" id="IPR003594">
    <property type="entry name" value="HATPase_dom"/>
</dbReference>
<dbReference type="CDD" id="cd00075">
    <property type="entry name" value="HATPase"/>
    <property type="match status" value="1"/>
</dbReference>
<dbReference type="InterPro" id="IPR036097">
    <property type="entry name" value="HisK_dim/P_sf"/>
</dbReference>
<feature type="domain" description="HAMP" evidence="13">
    <location>
        <begin position="195"/>
        <end position="247"/>
    </location>
</feature>
<evidence type="ECO:0000256" key="3">
    <source>
        <dbReference type="ARBA" id="ARBA00012438"/>
    </source>
</evidence>
<evidence type="ECO:0000256" key="1">
    <source>
        <dbReference type="ARBA" id="ARBA00000085"/>
    </source>
</evidence>
<keyword evidence="7 14" id="KW-0418">Kinase</keyword>
<evidence type="ECO:0000259" key="13">
    <source>
        <dbReference type="PROSITE" id="PS50885"/>
    </source>
</evidence>
<keyword evidence="5" id="KW-0808">Transferase</keyword>
<dbReference type="SUPFAM" id="SSF158472">
    <property type="entry name" value="HAMP domain-like"/>
    <property type="match status" value="1"/>
</dbReference>
<evidence type="ECO:0000313" key="14">
    <source>
        <dbReference type="EMBL" id="GII95962.1"/>
    </source>
</evidence>
<comment type="catalytic activity">
    <reaction evidence="1">
        <text>ATP + protein L-histidine = ADP + protein N-phospho-L-histidine.</text>
        <dbReference type="EC" id="2.7.13.3"/>
    </reaction>
</comment>